<gene>
    <name evidence="1" type="ORF">A3A60_02640</name>
</gene>
<name>A0A1F5I383_9BACT</name>
<sequence>MTERQLVPEVFRAAFEDSDVLDNFNNWSDDHIKRLVSDFLRHDQYDGDLEEQGPEPFNVLYRFREIAKESHRQGIFPEVVEYSDIFIKSKGEKVPMSWVRILREDPKKALKIIDISRQLANLTVNLVELGINKDEIEGFVKLEPDN</sequence>
<comment type="caution">
    <text evidence="1">The sequence shown here is derived from an EMBL/GenBank/DDBJ whole genome shotgun (WGS) entry which is preliminary data.</text>
</comment>
<proteinExistence type="predicted"/>
<dbReference type="EMBL" id="MFBS01000006">
    <property type="protein sequence ID" value="OGE10853.1"/>
    <property type="molecule type" value="Genomic_DNA"/>
</dbReference>
<evidence type="ECO:0000313" key="2">
    <source>
        <dbReference type="Proteomes" id="UP000179227"/>
    </source>
</evidence>
<protein>
    <submittedName>
        <fullName evidence="1">Uncharacterized protein</fullName>
    </submittedName>
</protein>
<organism evidence="1 2">
    <name type="scientific">Candidatus Curtissbacteria bacterium RIFCSPLOWO2_01_FULL_42_26</name>
    <dbReference type="NCBI Taxonomy" id="1797729"/>
    <lineage>
        <taxon>Bacteria</taxon>
        <taxon>Candidatus Curtissiibacteriota</taxon>
    </lineage>
</organism>
<accession>A0A1F5I383</accession>
<dbReference type="AlphaFoldDB" id="A0A1F5I383"/>
<dbReference type="STRING" id="1797729.A3A60_02640"/>
<dbReference type="Proteomes" id="UP000179227">
    <property type="component" value="Unassembled WGS sequence"/>
</dbReference>
<evidence type="ECO:0000313" key="1">
    <source>
        <dbReference type="EMBL" id="OGE10853.1"/>
    </source>
</evidence>
<reference evidence="1 2" key="1">
    <citation type="journal article" date="2016" name="Nat. Commun.">
        <title>Thousands of microbial genomes shed light on interconnected biogeochemical processes in an aquifer system.</title>
        <authorList>
            <person name="Anantharaman K."/>
            <person name="Brown C.T."/>
            <person name="Hug L.A."/>
            <person name="Sharon I."/>
            <person name="Castelle C.J."/>
            <person name="Probst A.J."/>
            <person name="Thomas B.C."/>
            <person name="Singh A."/>
            <person name="Wilkins M.J."/>
            <person name="Karaoz U."/>
            <person name="Brodie E.L."/>
            <person name="Williams K.H."/>
            <person name="Hubbard S.S."/>
            <person name="Banfield J.F."/>
        </authorList>
    </citation>
    <scope>NUCLEOTIDE SEQUENCE [LARGE SCALE GENOMIC DNA]</scope>
</reference>